<feature type="compositionally biased region" description="Polar residues" evidence="6">
    <location>
        <begin position="159"/>
        <end position="176"/>
    </location>
</feature>
<dbReference type="Pfam" id="PF00566">
    <property type="entry name" value="RabGAP-TBC"/>
    <property type="match status" value="1"/>
</dbReference>
<dbReference type="EMBL" id="JAVHJM010000002">
    <property type="protein sequence ID" value="KAK6517758.1"/>
    <property type="molecule type" value="Genomic_DNA"/>
</dbReference>
<comment type="similarity">
    <text evidence="5">Belongs to the BUB2 family.</text>
</comment>
<dbReference type="SMART" id="SM00164">
    <property type="entry name" value="TBC"/>
    <property type="match status" value="1"/>
</dbReference>
<feature type="compositionally biased region" description="Low complexity" evidence="6">
    <location>
        <begin position="184"/>
        <end position="197"/>
    </location>
</feature>
<dbReference type="GO" id="GO:0044732">
    <property type="term" value="C:mitotic spindle pole body"/>
    <property type="evidence" value="ECO:0007669"/>
    <property type="project" value="TreeGrafter"/>
</dbReference>
<evidence type="ECO:0000313" key="9">
    <source>
        <dbReference type="Proteomes" id="UP001307849"/>
    </source>
</evidence>
<accession>A0AAN8NSN3</accession>
<comment type="subcellular location">
    <subcellularLocation>
        <location evidence="1">Cytoplasm</location>
        <location evidence="1">Cytoskeleton</location>
    </subcellularLocation>
</comment>
<dbReference type="Gene3D" id="1.10.472.80">
    <property type="entry name" value="Ypt/Rab-GAP domain of gyp1p, domain 3"/>
    <property type="match status" value="1"/>
</dbReference>
<protein>
    <recommendedName>
        <fullName evidence="7">Rab-GAP TBC domain-containing protein</fullName>
    </recommendedName>
</protein>
<dbReference type="AlphaFoldDB" id="A0AAN8NSN3"/>
<evidence type="ECO:0000256" key="3">
    <source>
        <dbReference type="ARBA" id="ARBA00023212"/>
    </source>
</evidence>
<feature type="compositionally biased region" description="Low complexity" evidence="6">
    <location>
        <begin position="137"/>
        <end position="158"/>
    </location>
</feature>
<proteinExistence type="inferred from homology"/>
<feature type="compositionally biased region" description="Basic and acidic residues" evidence="6">
    <location>
        <begin position="102"/>
        <end position="119"/>
    </location>
</feature>
<keyword evidence="3" id="KW-0206">Cytoskeleton</keyword>
<evidence type="ECO:0000256" key="1">
    <source>
        <dbReference type="ARBA" id="ARBA00004245"/>
    </source>
</evidence>
<comment type="caution">
    <text evidence="8">The sequence shown here is derived from an EMBL/GenBank/DDBJ whole genome shotgun (WGS) entry which is preliminary data.</text>
</comment>
<evidence type="ECO:0000256" key="6">
    <source>
        <dbReference type="SAM" id="MobiDB-lite"/>
    </source>
</evidence>
<dbReference type="PANTHER" id="PTHR22957:SF263">
    <property type="entry name" value="MITOTIC CHECK POINT PROTEIN BUB2"/>
    <property type="match status" value="1"/>
</dbReference>
<dbReference type="GO" id="GO:0031030">
    <property type="term" value="P:negative regulation of septation initiation signaling"/>
    <property type="evidence" value="ECO:0007669"/>
    <property type="project" value="TreeGrafter"/>
</dbReference>
<evidence type="ECO:0000313" key="8">
    <source>
        <dbReference type="EMBL" id="KAK6517758.1"/>
    </source>
</evidence>
<gene>
    <name evidence="8" type="ORF">TWF506_004938</name>
</gene>
<keyword evidence="4" id="KW-0131">Cell cycle</keyword>
<evidence type="ECO:0000259" key="7">
    <source>
        <dbReference type="PROSITE" id="PS50086"/>
    </source>
</evidence>
<keyword evidence="9" id="KW-1185">Reference proteome</keyword>
<feature type="region of interest" description="Disordered" evidence="6">
    <location>
        <begin position="42"/>
        <end position="80"/>
    </location>
</feature>
<evidence type="ECO:0000256" key="5">
    <source>
        <dbReference type="ARBA" id="ARBA00061049"/>
    </source>
</evidence>
<organism evidence="8 9">
    <name type="scientific">Arthrobotrys conoides</name>
    <dbReference type="NCBI Taxonomy" id="74498"/>
    <lineage>
        <taxon>Eukaryota</taxon>
        <taxon>Fungi</taxon>
        <taxon>Dikarya</taxon>
        <taxon>Ascomycota</taxon>
        <taxon>Pezizomycotina</taxon>
        <taxon>Orbiliomycetes</taxon>
        <taxon>Orbiliales</taxon>
        <taxon>Orbiliaceae</taxon>
        <taxon>Arthrobotrys</taxon>
    </lineage>
</organism>
<feature type="region of interest" description="Disordered" evidence="6">
    <location>
        <begin position="101"/>
        <end position="210"/>
    </location>
</feature>
<name>A0AAN8NSN3_9PEZI</name>
<evidence type="ECO:0000256" key="4">
    <source>
        <dbReference type="ARBA" id="ARBA00023306"/>
    </source>
</evidence>
<feature type="domain" description="Rab-GAP TBC" evidence="7">
    <location>
        <begin position="248"/>
        <end position="438"/>
    </location>
</feature>
<dbReference type="InterPro" id="IPR035969">
    <property type="entry name" value="Rab-GAP_TBC_sf"/>
</dbReference>
<dbReference type="Proteomes" id="UP001307849">
    <property type="component" value="Unassembled WGS sequence"/>
</dbReference>
<dbReference type="PANTHER" id="PTHR22957">
    <property type="entry name" value="TBC1 DOMAIN FAMILY MEMBER GTPASE-ACTIVATING PROTEIN"/>
    <property type="match status" value="1"/>
</dbReference>
<feature type="compositionally biased region" description="Polar residues" evidence="6">
    <location>
        <begin position="121"/>
        <end position="136"/>
    </location>
</feature>
<evidence type="ECO:0000256" key="2">
    <source>
        <dbReference type="ARBA" id="ARBA00022490"/>
    </source>
</evidence>
<dbReference type="FunFam" id="1.10.8.270:FF:000035">
    <property type="entry name" value="Cell cycle arrest protein BUB2"/>
    <property type="match status" value="1"/>
</dbReference>
<dbReference type="SUPFAM" id="SSF47923">
    <property type="entry name" value="Ypt/Rab-GAP domain of gyp1p"/>
    <property type="match status" value="2"/>
</dbReference>
<keyword evidence="2" id="KW-0963">Cytoplasm</keyword>
<reference evidence="8 9" key="1">
    <citation type="submission" date="2019-10" db="EMBL/GenBank/DDBJ databases">
        <authorList>
            <person name="Palmer J.M."/>
        </authorList>
    </citation>
    <scope>NUCLEOTIDE SEQUENCE [LARGE SCALE GENOMIC DNA]</scope>
    <source>
        <strain evidence="8 9">TWF506</strain>
    </source>
</reference>
<dbReference type="InterPro" id="IPR000195">
    <property type="entry name" value="Rab-GAP-TBC_dom"/>
</dbReference>
<dbReference type="Gene3D" id="1.10.8.270">
    <property type="entry name" value="putative rabgap domain of human tbc1 domain family member 14 like domains"/>
    <property type="match status" value="1"/>
</dbReference>
<dbReference type="GO" id="GO:0005096">
    <property type="term" value="F:GTPase activator activity"/>
    <property type="evidence" value="ECO:0007669"/>
    <property type="project" value="TreeGrafter"/>
</dbReference>
<dbReference type="PROSITE" id="PS50086">
    <property type="entry name" value="TBC_RABGAP"/>
    <property type="match status" value="1"/>
</dbReference>
<sequence>MVRRKFGNEVGGWRSEGAVASEGRPTKAFSNKHTYFPFPFPARPQSTRPRHHPHSFSTSLLSLPTRHNDSCPDPTPWFSQSLTLEDSRKLKATWSLRGILAHSKERREQKKEQKAERKSTTKGLLSSDIATASWSGNLPTTTTPNMPSSSPLPRNRSSQISSGYSSTKSRESNGSSRPGVDRLSSQTSISSRTTITTPLTNPGTPSRLHHGSNHPIALLLGREPANISQALKELRYLILTEGIPADTDGMSAFRIYIWSILLGVEPLSASQYLRLVHKGPSQSYSKIRDDTFRTLATDPLFHRKVSEASLTRLLNCYVLSRESATRDRSTSHYVQGMNVIAAPFMYAARSEHEAFALFQTFLVQECPAYTRPTLDGVHRGLKLVDSVLEAVDEELFSYLEGKGLLAKLYAFPSVMTFSACTPPLPEVCILWDFLIAYGPYLNIICVVAQVLMMKDDLMEMQSPMKHLRQFPPLKAREVISSVMKLMPQLSESLFQEIVDHAKL</sequence>